<sequence>MSKKIKIIGFIVAAQLTFTIYSCTKTTTVLEDNSPAITTPVSFSKDIQPILTSSCAISGCHSGPVAPNLSAATAYTVLTGGSLINTSTPEKSDVYLWITGKKAVSMPLGSANNPSNLNAKMLAWIKQGAKNN</sequence>
<dbReference type="KEGG" id="muc:MuYL_1267"/>
<evidence type="ECO:0000313" key="2">
    <source>
        <dbReference type="Proteomes" id="UP000215002"/>
    </source>
</evidence>
<organism evidence="1 2">
    <name type="scientific">Mucilaginibacter xinganensis</name>
    <dbReference type="NCBI Taxonomy" id="1234841"/>
    <lineage>
        <taxon>Bacteria</taxon>
        <taxon>Pseudomonadati</taxon>
        <taxon>Bacteroidota</taxon>
        <taxon>Sphingobacteriia</taxon>
        <taxon>Sphingobacteriales</taxon>
        <taxon>Sphingobacteriaceae</taxon>
        <taxon>Mucilaginibacter</taxon>
    </lineage>
</organism>
<reference evidence="1 2" key="1">
    <citation type="submission" date="2017-08" db="EMBL/GenBank/DDBJ databases">
        <title>Complete genome sequence of Mucilaginibacter sp. strain BJC16-A31.</title>
        <authorList>
            <consortium name="Henan University of Science and Technology"/>
            <person name="You X."/>
        </authorList>
    </citation>
    <scope>NUCLEOTIDE SEQUENCE [LARGE SCALE GENOMIC DNA]</scope>
    <source>
        <strain evidence="1 2">BJC16-A31</strain>
    </source>
</reference>
<dbReference type="RefSeq" id="WP_094569662.1">
    <property type="nucleotide sequence ID" value="NZ_CP022743.1"/>
</dbReference>
<protein>
    <submittedName>
        <fullName evidence="1">Alpha-L-arabinofuranosidase</fullName>
    </submittedName>
</protein>
<dbReference type="EMBL" id="CP022743">
    <property type="protein sequence ID" value="ASU33165.1"/>
    <property type="molecule type" value="Genomic_DNA"/>
</dbReference>
<gene>
    <name evidence="1" type="ORF">MuYL_1267</name>
</gene>
<dbReference type="Proteomes" id="UP000215002">
    <property type="component" value="Chromosome"/>
</dbReference>
<accession>A0A223NTE4</accession>
<dbReference type="OrthoDB" id="1524994at2"/>
<dbReference type="PROSITE" id="PS51257">
    <property type="entry name" value="PROKAR_LIPOPROTEIN"/>
    <property type="match status" value="1"/>
</dbReference>
<name>A0A223NTE4_9SPHI</name>
<keyword evidence="2" id="KW-1185">Reference proteome</keyword>
<evidence type="ECO:0000313" key="1">
    <source>
        <dbReference type="EMBL" id="ASU33165.1"/>
    </source>
</evidence>
<proteinExistence type="predicted"/>
<dbReference type="AlphaFoldDB" id="A0A223NTE4"/>